<accession>A0AAX1ND87</accession>
<evidence type="ECO:0000313" key="1">
    <source>
        <dbReference type="EMBL" id="QWG05533.1"/>
    </source>
</evidence>
<keyword evidence="2" id="KW-1185">Reference proteome</keyword>
<dbReference type="Gene3D" id="2.60.40.1120">
    <property type="entry name" value="Carboxypeptidase-like, regulatory domain"/>
    <property type="match status" value="1"/>
</dbReference>
<gene>
    <name evidence="1" type="ORF">KMW28_24240</name>
</gene>
<protein>
    <submittedName>
        <fullName evidence="1">Carboxypeptidase-like regulatory domain-containing protein</fullName>
    </submittedName>
</protein>
<dbReference type="RefSeq" id="WP_169661816.1">
    <property type="nucleotide sequence ID" value="NZ_CP076133.1"/>
</dbReference>
<dbReference type="PROSITE" id="PS51257">
    <property type="entry name" value="PROKAR_LIPOPROTEIN"/>
    <property type="match status" value="1"/>
</dbReference>
<evidence type="ECO:0000313" key="2">
    <source>
        <dbReference type="Proteomes" id="UP000678679"/>
    </source>
</evidence>
<keyword evidence="1" id="KW-0645">Protease</keyword>
<dbReference type="Proteomes" id="UP000678679">
    <property type="component" value="Chromosome 2"/>
</dbReference>
<keyword evidence="1" id="KW-0121">Carboxypeptidase</keyword>
<reference evidence="1 2" key="1">
    <citation type="submission" date="2021-05" db="EMBL/GenBank/DDBJ databases">
        <title>Comparative genomic studies on the polysaccharide-degrading batcterial strains of the Flammeovirga genus.</title>
        <authorList>
            <person name="Zewei F."/>
            <person name="Zheng Z."/>
            <person name="Yu L."/>
            <person name="Ruyue G."/>
            <person name="Yanhong M."/>
            <person name="Yuanyuan C."/>
            <person name="Jingyan G."/>
            <person name="Wenjun H."/>
        </authorList>
    </citation>
    <scope>NUCLEOTIDE SEQUENCE [LARGE SCALE GENOMIC DNA]</scope>
    <source>
        <strain evidence="1 2">NBRC:100898</strain>
    </source>
</reference>
<dbReference type="InterPro" id="IPR008969">
    <property type="entry name" value="CarboxyPept-like_regulatory"/>
</dbReference>
<keyword evidence="1" id="KW-0378">Hydrolase</keyword>
<dbReference type="EMBL" id="CP076133">
    <property type="protein sequence ID" value="QWG05533.1"/>
    <property type="molecule type" value="Genomic_DNA"/>
</dbReference>
<sequence length="129" mass="14674">MKYLLIVFISALLFISCSTSKRRIHQNSIVIEKLGMMRTQNVLISGKIKNNKTIEATKITLTSTKNTYSEFCNKNGEFSFEYISPAKYELNIEIGGFTQSYDSIEFFPGQILEIVVDLNNNESSITLNK</sequence>
<dbReference type="GO" id="GO:0004180">
    <property type="term" value="F:carboxypeptidase activity"/>
    <property type="evidence" value="ECO:0007669"/>
    <property type="project" value="UniProtKB-KW"/>
</dbReference>
<dbReference type="SUPFAM" id="SSF49464">
    <property type="entry name" value="Carboxypeptidase regulatory domain-like"/>
    <property type="match status" value="1"/>
</dbReference>
<name>A0AAX1ND87_9BACT</name>
<proteinExistence type="predicted"/>
<organism evidence="1 2">
    <name type="scientific">Flammeovirga yaeyamensis</name>
    <dbReference type="NCBI Taxonomy" id="367791"/>
    <lineage>
        <taxon>Bacteria</taxon>
        <taxon>Pseudomonadati</taxon>
        <taxon>Bacteroidota</taxon>
        <taxon>Cytophagia</taxon>
        <taxon>Cytophagales</taxon>
        <taxon>Flammeovirgaceae</taxon>
        <taxon>Flammeovirga</taxon>
    </lineage>
</organism>
<dbReference type="KEGG" id="fya:KMW28_24240"/>
<dbReference type="AlphaFoldDB" id="A0AAX1ND87"/>